<evidence type="ECO:0000313" key="1">
    <source>
        <dbReference type="EMBL" id="VDL81378.1"/>
    </source>
</evidence>
<name>A0A0N4YKX3_NIPBR</name>
<dbReference type="EMBL" id="UYSL01022932">
    <property type="protein sequence ID" value="VDL81378.1"/>
    <property type="molecule type" value="Genomic_DNA"/>
</dbReference>
<organism evidence="3">
    <name type="scientific">Nippostrongylus brasiliensis</name>
    <name type="common">Rat hookworm</name>
    <dbReference type="NCBI Taxonomy" id="27835"/>
    <lineage>
        <taxon>Eukaryota</taxon>
        <taxon>Metazoa</taxon>
        <taxon>Ecdysozoa</taxon>
        <taxon>Nematoda</taxon>
        <taxon>Chromadorea</taxon>
        <taxon>Rhabditida</taxon>
        <taxon>Rhabditina</taxon>
        <taxon>Rhabditomorpha</taxon>
        <taxon>Strongyloidea</taxon>
        <taxon>Heligmosomidae</taxon>
        <taxon>Nippostrongylus</taxon>
    </lineage>
</organism>
<gene>
    <name evidence="1" type="ORF">NBR_LOCUS17721</name>
</gene>
<evidence type="ECO:0000313" key="2">
    <source>
        <dbReference type="Proteomes" id="UP000271162"/>
    </source>
</evidence>
<dbReference type="Proteomes" id="UP000271162">
    <property type="component" value="Unassembled WGS sequence"/>
</dbReference>
<accession>A0A0N4YKX3</accession>
<proteinExistence type="predicted"/>
<protein>
    <submittedName>
        <fullName evidence="3">DSHCT domain-containing protein</fullName>
    </submittedName>
</protein>
<keyword evidence="2" id="KW-1185">Reference proteome</keyword>
<dbReference type="WBParaSite" id="NBR_0001772001-mRNA-1">
    <property type="protein sequence ID" value="NBR_0001772001-mRNA-1"/>
    <property type="gene ID" value="NBR_0001772001"/>
</dbReference>
<dbReference type="AlphaFoldDB" id="A0A0N4YKX3"/>
<reference evidence="1 2" key="2">
    <citation type="submission" date="2018-11" db="EMBL/GenBank/DDBJ databases">
        <authorList>
            <consortium name="Pathogen Informatics"/>
        </authorList>
    </citation>
    <scope>NUCLEOTIDE SEQUENCE [LARGE SCALE GENOMIC DNA]</scope>
</reference>
<reference evidence="3" key="1">
    <citation type="submission" date="2017-02" db="UniProtKB">
        <authorList>
            <consortium name="WormBaseParasite"/>
        </authorList>
    </citation>
    <scope>IDENTIFICATION</scope>
</reference>
<evidence type="ECO:0000313" key="3">
    <source>
        <dbReference type="WBParaSite" id="NBR_0001772001-mRNA-1"/>
    </source>
</evidence>
<sequence length="143" mass="16107">MAYKNVSHVENTLKGHRKFKEDKHRVSNLKLEILKILAIEDRLELLPVLKRALGSAANALFQLKVSCSGKPEQPVCEEGLQGLFRVTYDLVVAAMQVVQGIQLMTIHDALKLFDDSQLERKNMTLIETVEKAYAMSITVEEAI</sequence>